<sequence length="291" mass="33415">MAGKDDNFKVLKKKEIYEFLEGNGPSLVTHNGTEYGLPYYTATQLSSLCTEFGLTDVVGGSRWCYVEELLDYAIEQQRCDELFRFLFSEKQFTNLQDIADMNEVDEVYRQIVKKAIEHINYSIRLSRKELVLINGHFMIVGVGKAPVIETPKLNVRSIPYVQGLRERCNDDFNSGNYDSVITKSRTTMEEILVQLLEENHVEQISKGDLLKLYNQVKSLFNMQQRNENDKRVNNMLSGLEKIVQSIAEMRNANSDAHGVGSRRIAIRECEARLVMNSAITFCEYMISVHDK</sequence>
<proteinExistence type="predicted"/>
<protein>
    <submittedName>
        <fullName evidence="2">Abortive infection family protein</fullName>
    </submittedName>
</protein>
<dbReference type="InterPro" id="IPR026001">
    <property type="entry name" value="Abi-like_C"/>
</dbReference>
<evidence type="ECO:0000259" key="1">
    <source>
        <dbReference type="Pfam" id="PF14355"/>
    </source>
</evidence>
<comment type="caution">
    <text evidence="2">The sequence shown here is derived from an EMBL/GenBank/DDBJ whole genome shotgun (WGS) entry which is preliminary data.</text>
</comment>
<evidence type="ECO:0000313" key="3">
    <source>
        <dbReference type="Proteomes" id="UP001546774"/>
    </source>
</evidence>
<name>A0ABV1H623_9FIRM</name>
<gene>
    <name evidence="2" type="ORF">WMO37_09080</name>
</gene>
<organism evidence="2 3">
    <name type="scientific">Lachnospira intestinalis</name>
    <dbReference type="NCBI Taxonomy" id="3133158"/>
    <lineage>
        <taxon>Bacteria</taxon>
        <taxon>Bacillati</taxon>
        <taxon>Bacillota</taxon>
        <taxon>Clostridia</taxon>
        <taxon>Lachnospirales</taxon>
        <taxon>Lachnospiraceae</taxon>
        <taxon>Lachnospira</taxon>
    </lineage>
</organism>
<feature type="domain" description="Abortive infection protein-like C-terminal" evidence="1">
    <location>
        <begin position="211"/>
        <end position="286"/>
    </location>
</feature>
<dbReference type="Pfam" id="PF14355">
    <property type="entry name" value="Abi_C"/>
    <property type="match status" value="1"/>
</dbReference>
<accession>A0ABV1H623</accession>
<reference evidence="2" key="1">
    <citation type="submission" date="2024-03" db="EMBL/GenBank/DDBJ databases">
        <title>Human intestinal bacterial collection.</title>
        <authorList>
            <person name="Pauvert C."/>
            <person name="Hitch T.C.A."/>
            <person name="Clavel T."/>
        </authorList>
    </citation>
    <scope>NUCLEOTIDE SEQUENCE [LARGE SCALE GENOMIC DNA]</scope>
    <source>
        <strain evidence="2">CLA-AA-H89B</strain>
    </source>
</reference>
<keyword evidence="3" id="KW-1185">Reference proteome</keyword>
<evidence type="ECO:0000313" key="2">
    <source>
        <dbReference type="EMBL" id="MEQ2555155.1"/>
    </source>
</evidence>
<dbReference type="Proteomes" id="UP001546774">
    <property type="component" value="Unassembled WGS sequence"/>
</dbReference>
<dbReference type="EMBL" id="JBBMFS010000007">
    <property type="protein sequence ID" value="MEQ2555155.1"/>
    <property type="molecule type" value="Genomic_DNA"/>
</dbReference>